<dbReference type="Gene3D" id="3.90.550.10">
    <property type="entry name" value="Spore Coat Polysaccharide Biosynthesis Protein SpsA, Chain A"/>
    <property type="match status" value="1"/>
</dbReference>
<comment type="caution">
    <text evidence="2">The sequence shown here is derived from an EMBL/GenBank/DDBJ whole genome shotgun (WGS) entry which is preliminary data.</text>
</comment>
<dbReference type="GO" id="GO:0016740">
    <property type="term" value="F:transferase activity"/>
    <property type="evidence" value="ECO:0007669"/>
    <property type="project" value="UniProtKB-KW"/>
</dbReference>
<dbReference type="EMBL" id="AUZY01008592">
    <property type="protein sequence ID" value="EQD45418.1"/>
    <property type="molecule type" value="Genomic_DNA"/>
</dbReference>
<keyword evidence="2" id="KW-0808">Transferase</keyword>
<name>T0ZL62_9ZZZZ</name>
<feature type="domain" description="Glycosyltransferase 2-like" evidence="1">
    <location>
        <begin position="7"/>
        <end position="101"/>
    </location>
</feature>
<evidence type="ECO:0000259" key="1">
    <source>
        <dbReference type="Pfam" id="PF00535"/>
    </source>
</evidence>
<feature type="non-terminal residue" evidence="2">
    <location>
        <position position="213"/>
    </location>
</feature>
<proteinExistence type="predicted"/>
<protein>
    <submittedName>
        <fullName evidence="2">Glycosyl transferase family protein</fullName>
    </submittedName>
</protein>
<dbReference type="InterPro" id="IPR001173">
    <property type="entry name" value="Glyco_trans_2-like"/>
</dbReference>
<dbReference type="SUPFAM" id="SSF53448">
    <property type="entry name" value="Nucleotide-diphospho-sugar transferases"/>
    <property type="match status" value="1"/>
</dbReference>
<dbReference type="InterPro" id="IPR029044">
    <property type="entry name" value="Nucleotide-diphossugar_trans"/>
</dbReference>
<accession>T0ZL62</accession>
<sequence>GTVGAFLAEGIRKSRGSILCFLDDDDLFYPTKLEVLEREFFRNPRVGYYHNYWRTFEAGGSFEDVTLRGDMAIARRVIVRKDSSSFADVMKRRRWITPFNLSCVSVRREVANPYLSYLSEIKAATDAFFIVLAFISNFDVVFSNVPLSHYRIHVSYSRPDRSNIVDYCKMVSSHSRIYSDSLSVILGIVSDSEVRSIIEAQIVWWKIRAAVFG</sequence>
<reference evidence="2" key="1">
    <citation type="submission" date="2013-08" db="EMBL/GenBank/DDBJ databases">
        <authorList>
            <person name="Mendez C."/>
            <person name="Richter M."/>
            <person name="Ferrer M."/>
            <person name="Sanchez J."/>
        </authorList>
    </citation>
    <scope>NUCLEOTIDE SEQUENCE</scope>
</reference>
<organism evidence="2">
    <name type="scientific">mine drainage metagenome</name>
    <dbReference type="NCBI Taxonomy" id="410659"/>
    <lineage>
        <taxon>unclassified sequences</taxon>
        <taxon>metagenomes</taxon>
        <taxon>ecological metagenomes</taxon>
    </lineage>
</organism>
<gene>
    <name evidence="2" type="ORF">B1B_13065</name>
</gene>
<reference evidence="2" key="2">
    <citation type="journal article" date="2014" name="ISME J.">
        <title>Microbial stratification in low pH oxic and suboxic macroscopic growths along an acid mine drainage.</title>
        <authorList>
            <person name="Mendez-Garcia C."/>
            <person name="Mesa V."/>
            <person name="Sprenger R.R."/>
            <person name="Richter M."/>
            <person name="Diez M.S."/>
            <person name="Solano J."/>
            <person name="Bargiela R."/>
            <person name="Golyshina O.V."/>
            <person name="Manteca A."/>
            <person name="Ramos J.L."/>
            <person name="Gallego J.R."/>
            <person name="Llorente I."/>
            <person name="Martins Dos Santos V.A."/>
            <person name="Jensen O.N."/>
            <person name="Pelaez A.I."/>
            <person name="Sanchez J."/>
            <person name="Ferrer M."/>
        </authorList>
    </citation>
    <scope>NUCLEOTIDE SEQUENCE</scope>
</reference>
<dbReference type="Pfam" id="PF00535">
    <property type="entry name" value="Glycos_transf_2"/>
    <property type="match status" value="1"/>
</dbReference>
<feature type="non-terminal residue" evidence="2">
    <location>
        <position position="1"/>
    </location>
</feature>
<evidence type="ECO:0000313" key="2">
    <source>
        <dbReference type="EMBL" id="EQD45418.1"/>
    </source>
</evidence>
<dbReference type="AlphaFoldDB" id="T0ZL62"/>